<keyword evidence="2" id="KW-0677">Repeat</keyword>
<gene>
    <name evidence="8" type="ORF">GWI33_017904</name>
</gene>
<feature type="region of interest" description="Disordered" evidence="6">
    <location>
        <begin position="1"/>
        <end position="53"/>
    </location>
</feature>
<dbReference type="AlphaFoldDB" id="A0A834I8A0"/>
<accession>A0A834I8A0</accession>
<feature type="compositionally biased region" description="Basic and acidic residues" evidence="6">
    <location>
        <begin position="324"/>
        <end position="350"/>
    </location>
</feature>
<dbReference type="OrthoDB" id="3863715at2759"/>
<sequence length="614" mass="70437">MTRFARSKGSKASNERIPEQATSWSEMRQDLLNKNKDSEERHQREEALKRRSENYQAFLQEKEMEEESKVTWAEFQEVDHNNSSKKRKISNNSPKKLPKKIKTESPKTDVTSKNRLISDESDSELNALKLKIEDVLKKQNKPTDLESDSDAAPDVAGIKEKPKEIIVKKVKRKKPKIQIVLNGSKDDSKEKSNEGNIENDIKKGNEDVVLTDKDKKKIAKKKERYLKRLEKKKRLRQEKKISRMQGSNTTNNKSMDVSGDSSNKNELSDQDLLNIAKKKNKKIRQLEMKKKFKEANSQKPENSDKTESENLSINNNLNEQSVVKYDKKKQNGIKSIEKKKEFKETEKNEFVDKTNESETFSIQKKKSINLKADSKDKKNIKEKRKVKNRDGKDHKRRKPASETVLINGKSVEIGFVDGFPVKKEDADRLKQLRREMITKGLPRSQIDAALKLERRRAEKALAREKKNVCFNCRMSGHVLSECPELGKDQVAQSSGTGICFKCGSTEHTHFECKVVKGMDYKFAQCFICNEQGHIARQCPDNQRGLYPKGGSCNVCGDVTHLKKDCPKYQAQQAQLKDSFNIGTLNNSNPDNLDIADSNNSFRPTKKPLNKIIKF</sequence>
<keyword evidence="3 5" id="KW-0863">Zinc-finger</keyword>
<dbReference type="Gene3D" id="4.10.60.10">
    <property type="entry name" value="Zinc finger, CCHC-type"/>
    <property type="match status" value="2"/>
</dbReference>
<dbReference type="SUPFAM" id="SSF57756">
    <property type="entry name" value="Retrovirus zinc finger-like domains"/>
    <property type="match status" value="2"/>
</dbReference>
<dbReference type="GO" id="GO:0008270">
    <property type="term" value="F:zinc ion binding"/>
    <property type="evidence" value="ECO:0007669"/>
    <property type="project" value="UniProtKB-KW"/>
</dbReference>
<feature type="compositionally biased region" description="Low complexity" evidence="6">
    <location>
        <begin position="309"/>
        <end position="319"/>
    </location>
</feature>
<feature type="domain" description="CCHC-type" evidence="7">
    <location>
        <begin position="525"/>
        <end position="540"/>
    </location>
</feature>
<proteinExistence type="predicted"/>
<reference evidence="8" key="1">
    <citation type="submission" date="2020-08" db="EMBL/GenBank/DDBJ databases">
        <title>Genome sequencing and assembly of the red palm weevil Rhynchophorus ferrugineus.</title>
        <authorList>
            <person name="Dias G.B."/>
            <person name="Bergman C.M."/>
            <person name="Manee M."/>
        </authorList>
    </citation>
    <scope>NUCLEOTIDE SEQUENCE</scope>
    <source>
        <strain evidence="8">AA-2017</strain>
        <tissue evidence="8">Whole larva</tissue>
    </source>
</reference>
<dbReference type="PANTHER" id="PTHR46242">
    <property type="entry name" value="ZINC FINGER CCHC DOMAIN-CONTAINING PROTEIN 9 ZCCHC9"/>
    <property type="match status" value="1"/>
</dbReference>
<dbReference type="PANTHER" id="PTHR46242:SF1">
    <property type="entry name" value="ZINC FINGER CCHC DOMAIN-CONTAINING PROTEIN 9"/>
    <property type="match status" value="1"/>
</dbReference>
<keyword evidence="9" id="KW-1185">Reference proteome</keyword>
<evidence type="ECO:0000256" key="4">
    <source>
        <dbReference type="ARBA" id="ARBA00022833"/>
    </source>
</evidence>
<feature type="region of interest" description="Disordered" evidence="6">
    <location>
        <begin position="180"/>
        <end position="350"/>
    </location>
</feature>
<evidence type="ECO:0000256" key="1">
    <source>
        <dbReference type="ARBA" id="ARBA00022723"/>
    </source>
</evidence>
<evidence type="ECO:0000256" key="3">
    <source>
        <dbReference type="ARBA" id="ARBA00022771"/>
    </source>
</evidence>
<protein>
    <recommendedName>
        <fullName evidence="7">CCHC-type domain-containing protein</fullName>
    </recommendedName>
</protein>
<evidence type="ECO:0000256" key="6">
    <source>
        <dbReference type="SAM" id="MobiDB-lite"/>
    </source>
</evidence>
<feature type="region of interest" description="Disordered" evidence="6">
    <location>
        <begin position="372"/>
        <end position="401"/>
    </location>
</feature>
<dbReference type="FunFam" id="4.10.60.10:FF:000091">
    <property type="entry name" value="Zinc finger CCHC-type-containing 9"/>
    <property type="match status" value="1"/>
</dbReference>
<dbReference type="InterPro" id="IPR001878">
    <property type="entry name" value="Znf_CCHC"/>
</dbReference>
<dbReference type="PROSITE" id="PS50158">
    <property type="entry name" value="ZF_CCHC"/>
    <property type="match status" value="2"/>
</dbReference>
<evidence type="ECO:0000313" key="8">
    <source>
        <dbReference type="EMBL" id="KAF7269022.1"/>
    </source>
</evidence>
<feature type="region of interest" description="Disordered" evidence="6">
    <location>
        <begin position="137"/>
        <end position="157"/>
    </location>
</feature>
<evidence type="ECO:0000256" key="5">
    <source>
        <dbReference type="PROSITE-ProRule" id="PRU00047"/>
    </source>
</evidence>
<dbReference type="GO" id="GO:0003676">
    <property type="term" value="F:nucleic acid binding"/>
    <property type="evidence" value="ECO:0007669"/>
    <property type="project" value="InterPro"/>
</dbReference>
<evidence type="ECO:0000313" key="9">
    <source>
        <dbReference type="Proteomes" id="UP000625711"/>
    </source>
</evidence>
<keyword evidence="4" id="KW-0862">Zinc</keyword>
<dbReference type="EMBL" id="JAACXV010014278">
    <property type="protein sequence ID" value="KAF7269022.1"/>
    <property type="molecule type" value="Genomic_DNA"/>
</dbReference>
<dbReference type="InterPro" id="IPR036875">
    <property type="entry name" value="Znf_CCHC_sf"/>
</dbReference>
<dbReference type="GO" id="GO:0005730">
    <property type="term" value="C:nucleolus"/>
    <property type="evidence" value="ECO:0007669"/>
    <property type="project" value="TreeGrafter"/>
</dbReference>
<dbReference type="Proteomes" id="UP000625711">
    <property type="component" value="Unassembled WGS sequence"/>
</dbReference>
<name>A0A834I8A0_RHYFE</name>
<feature type="compositionally biased region" description="Basic residues" evidence="6">
    <location>
        <begin position="216"/>
        <end position="237"/>
    </location>
</feature>
<feature type="domain" description="CCHC-type" evidence="7">
    <location>
        <begin position="469"/>
        <end position="484"/>
    </location>
</feature>
<evidence type="ECO:0000256" key="2">
    <source>
        <dbReference type="ARBA" id="ARBA00022737"/>
    </source>
</evidence>
<feature type="compositionally biased region" description="Basic and acidic residues" evidence="6">
    <location>
        <begin position="27"/>
        <end position="53"/>
    </location>
</feature>
<feature type="region of interest" description="Disordered" evidence="6">
    <location>
        <begin position="75"/>
        <end position="123"/>
    </location>
</feature>
<feature type="compositionally biased region" description="Basic and acidic residues" evidence="6">
    <location>
        <begin position="101"/>
        <end position="118"/>
    </location>
</feature>
<organism evidence="8 9">
    <name type="scientific">Rhynchophorus ferrugineus</name>
    <name type="common">Red palm weevil</name>
    <name type="synonym">Curculio ferrugineus</name>
    <dbReference type="NCBI Taxonomy" id="354439"/>
    <lineage>
        <taxon>Eukaryota</taxon>
        <taxon>Metazoa</taxon>
        <taxon>Ecdysozoa</taxon>
        <taxon>Arthropoda</taxon>
        <taxon>Hexapoda</taxon>
        <taxon>Insecta</taxon>
        <taxon>Pterygota</taxon>
        <taxon>Neoptera</taxon>
        <taxon>Endopterygota</taxon>
        <taxon>Coleoptera</taxon>
        <taxon>Polyphaga</taxon>
        <taxon>Cucujiformia</taxon>
        <taxon>Curculionidae</taxon>
        <taxon>Dryophthorinae</taxon>
        <taxon>Rhynchophorus</taxon>
    </lineage>
</organism>
<feature type="compositionally biased region" description="Basic and acidic residues" evidence="6">
    <location>
        <begin position="284"/>
        <end position="308"/>
    </location>
</feature>
<feature type="compositionally biased region" description="Basic and acidic residues" evidence="6">
    <location>
        <begin position="184"/>
        <end position="215"/>
    </location>
</feature>
<dbReference type="InterPro" id="IPR042246">
    <property type="entry name" value="ZCCHC9"/>
</dbReference>
<comment type="caution">
    <text evidence="8">The sequence shown here is derived from an EMBL/GenBank/DDBJ whole genome shotgun (WGS) entry which is preliminary data.</text>
</comment>
<evidence type="ECO:0000259" key="7">
    <source>
        <dbReference type="PROSITE" id="PS50158"/>
    </source>
</evidence>
<dbReference type="Pfam" id="PF00098">
    <property type="entry name" value="zf-CCHC"/>
    <property type="match status" value="1"/>
</dbReference>
<feature type="compositionally biased region" description="Polar residues" evidence="6">
    <location>
        <begin position="244"/>
        <end position="265"/>
    </location>
</feature>
<keyword evidence="1" id="KW-0479">Metal-binding</keyword>
<dbReference type="SMART" id="SM00343">
    <property type="entry name" value="ZnF_C2HC"/>
    <property type="match status" value="4"/>
</dbReference>